<dbReference type="InterPro" id="IPR001932">
    <property type="entry name" value="PPM-type_phosphatase-like_dom"/>
</dbReference>
<keyword evidence="2" id="KW-0812">Transmembrane</keyword>
<evidence type="ECO:0000313" key="4">
    <source>
        <dbReference type="EMBL" id="TWE13429.1"/>
    </source>
</evidence>
<dbReference type="OrthoDB" id="4935951at2"/>
<dbReference type="EMBL" id="VIVQ01000001">
    <property type="protein sequence ID" value="TWE13429.1"/>
    <property type="molecule type" value="Genomic_DNA"/>
</dbReference>
<sequence length="384" mass="40284">MGKDSVKIADFGNDLSDARPMAIDVSLSSRRISRTHTGSGVAWSDSGACVPTLLSLAFLATIATVEWPTSTTYAVFIPIAVAAGMLLVPRRAMTIFAVLAVMFVLSVAITRSVGAWSVGGVLVMVMLLVAAVDRQHARAGVTPAVGSSMLVDLRERLRAQGRLPVLPSGWNVESCVQPAYGDSFSGDFVVGNCPTPDRFELALVDVSGKGCTAATRSLLLGGAFAGLLGAMEPTRFLPAANDYLMRQGWSEGFATAVHASIDLTSGHFSIGSAGHPSAIHFHAGSRRFTQVSGASGVLLGVMDRQGPGDFVRAEGSLERGDALMFFTDGMIEQPGVDLAQGIDRMLGHADRELMSQMRGAAARICAIGSGGEADDRAVVVVWRD</sequence>
<dbReference type="GO" id="GO:0016791">
    <property type="term" value="F:phosphatase activity"/>
    <property type="evidence" value="ECO:0007669"/>
    <property type="project" value="TreeGrafter"/>
</dbReference>
<keyword evidence="5" id="KW-1185">Reference proteome</keyword>
<accession>A0A561ECV2</accession>
<keyword evidence="1" id="KW-0378">Hydrolase</keyword>
<proteinExistence type="predicted"/>
<dbReference type="SUPFAM" id="SSF81606">
    <property type="entry name" value="PP2C-like"/>
    <property type="match status" value="1"/>
</dbReference>
<dbReference type="Pfam" id="PF07228">
    <property type="entry name" value="SpoIIE"/>
    <property type="match status" value="1"/>
</dbReference>
<dbReference type="Proteomes" id="UP000318297">
    <property type="component" value="Unassembled WGS sequence"/>
</dbReference>
<evidence type="ECO:0000259" key="3">
    <source>
        <dbReference type="SMART" id="SM00331"/>
    </source>
</evidence>
<dbReference type="InterPro" id="IPR036457">
    <property type="entry name" value="PPM-type-like_dom_sf"/>
</dbReference>
<dbReference type="Gene3D" id="3.60.40.10">
    <property type="entry name" value="PPM-type phosphatase domain"/>
    <property type="match status" value="1"/>
</dbReference>
<evidence type="ECO:0000256" key="2">
    <source>
        <dbReference type="SAM" id="Phobius"/>
    </source>
</evidence>
<evidence type="ECO:0000256" key="1">
    <source>
        <dbReference type="ARBA" id="ARBA00022801"/>
    </source>
</evidence>
<organism evidence="4 5">
    <name type="scientific">Rudaeicoccus suwonensis</name>
    <dbReference type="NCBI Taxonomy" id="657409"/>
    <lineage>
        <taxon>Bacteria</taxon>
        <taxon>Bacillati</taxon>
        <taxon>Actinomycetota</taxon>
        <taxon>Actinomycetes</taxon>
        <taxon>Micrococcales</taxon>
        <taxon>Dermacoccaceae</taxon>
        <taxon>Rudaeicoccus</taxon>
    </lineage>
</organism>
<name>A0A561ECV2_9MICO</name>
<dbReference type="PANTHER" id="PTHR43156">
    <property type="entry name" value="STAGE II SPORULATION PROTEIN E-RELATED"/>
    <property type="match status" value="1"/>
</dbReference>
<feature type="transmembrane region" description="Helical" evidence="2">
    <location>
        <begin position="71"/>
        <end position="88"/>
    </location>
</feature>
<keyword evidence="2" id="KW-0472">Membrane</keyword>
<feature type="transmembrane region" description="Helical" evidence="2">
    <location>
        <begin position="40"/>
        <end position="65"/>
    </location>
</feature>
<keyword evidence="2" id="KW-1133">Transmembrane helix</keyword>
<feature type="transmembrane region" description="Helical" evidence="2">
    <location>
        <begin position="93"/>
        <end position="109"/>
    </location>
</feature>
<reference evidence="4 5" key="1">
    <citation type="submission" date="2019-06" db="EMBL/GenBank/DDBJ databases">
        <title>Sequencing the genomes of 1000 actinobacteria strains.</title>
        <authorList>
            <person name="Klenk H.-P."/>
        </authorList>
    </citation>
    <scope>NUCLEOTIDE SEQUENCE [LARGE SCALE GENOMIC DNA]</scope>
    <source>
        <strain evidence="4 5">DSM 19560</strain>
    </source>
</reference>
<dbReference type="SMART" id="SM00331">
    <property type="entry name" value="PP2C_SIG"/>
    <property type="match status" value="1"/>
</dbReference>
<feature type="domain" description="PPM-type phosphatase" evidence="3">
    <location>
        <begin position="170"/>
        <end position="383"/>
    </location>
</feature>
<dbReference type="AlphaFoldDB" id="A0A561ECV2"/>
<comment type="caution">
    <text evidence="4">The sequence shown here is derived from an EMBL/GenBank/DDBJ whole genome shotgun (WGS) entry which is preliminary data.</text>
</comment>
<evidence type="ECO:0000313" key="5">
    <source>
        <dbReference type="Proteomes" id="UP000318297"/>
    </source>
</evidence>
<dbReference type="PANTHER" id="PTHR43156:SF2">
    <property type="entry name" value="STAGE II SPORULATION PROTEIN E"/>
    <property type="match status" value="1"/>
</dbReference>
<dbReference type="InterPro" id="IPR052016">
    <property type="entry name" value="Bact_Sigma-Reg"/>
</dbReference>
<protein>
    <submittedName>
        <fullName evidence="4">Stage II sporulation protein E</fullName>
    </submittedName>
</protein>
<gene>
    <name evidence="4" type="ORF">BKA23_2261</name>
</gene>